<evidence type="ECO:0000256" key="1">
    <source>
        <dbReference type="SAM" id="MobiDB-lite"/>
    </source>
</evidence>
<dbReference type="AlphaFoldDB" id="A0AA35JS10"/>
<accession>A0AA35JS10</accession>
<proteinExistence type="predicted"/>
<name>A0AA35JS10_9SAUR</name>
<sequence length="141" mass="15038">MQRSRVRTRGGPPARDPLAVQFRAQKRPNAAARPLSRPRPRSQAIRVPAPQPARRLAPRSEGVAAAWQDVTWALRCKSGACGSGGHLEGSASRRGIMPYVLISTQIRMVSSSGRALGGLAGMVLSRSPSVPMPRKARGGPE</sequence>
<dbReference type="Proteomes" id="UP001178461">
    <property type="component" value="Chromosome 1"/>
</dbReference>
<dbReference type="EMBL" id="OX395126">
    <property type="protein sequence ID" value="CAI5763994.1"/>
    <property type="molecule type" value="Genomic_DNA"/>
</dbReference>
<feature type="compositionally biased region" description="Low complexity" evidence="1">
    <location>
        <begin position="27"/>
        <end position="55"/>
    </location>
</feature>
<organism evidence="2 3">
    <name type="scientific">Podarcis lilfordi</name>
    <name type="common">Lilford's wall lizard</name>
    <dbReference type="NCBI Taxonomy" id="74358"/>
    <lineage>
        <taxon>Eukaryota</taxon>
        <taxon>Metazoa</taxon>
        <taxon>Chordata</taxon>
        <taxon>Craniata</taxon>
        <taxon>Vertebrata</taxon>
        <taxon>Euteleostomi</taxon>
        <taxon>Lepidosauria</taxon>
        <taxon>Squamata</taxon>
        <taxon>Bifurcata</taxon>
        <taxon>Unidentata</taxon>
        <taxon>Episquamata</taxon>
        <taxon>Laterata</taxon>
        <taxon>Lacertibaenia</taxon>
        <taxon>Lacertidae</taxon>
        <taxon>Podarcis</taxon>
    </lineage>
</organism>
<reference evidence="2" key="1">
    <citation type="submission" date="2022-12" db="EMBL/GenBank/DDBJ databases">
        <authorList>
            <person name="Alioto T."/>
            <person name="Alioto T."/>
            <person name="Gomez Garrido J."/>
        </authorList>
    </citation>
    <scope>NUCLEOTIDE SEQUENCE</scope>
</reference>
<evidence type="ECO:0000313" key="2">
    <source>
        <dbReference type="EMBL" id="CAI5763994.1"/>
    </source>
</evidence>
<keyword evidence="3" id="KW-1185">Reference proteome</keyword>
<gene>
    <name evidence="2" type="ORF">PODLI_1B027944</name>
</gene>
<feature type="region of interest" description="Disordered" evidence="1">
    <location>
        <begin position="1"/>
        <end position="60"/>
    </location>
</feature>
<protein>
    <submittedName>
        <fullName evidence="2">Uncharacterized protein</fullName>
    </submittedName>
</protein>
<evidence type="ECO:0000313" key="3">
    <source>
        <dbReference type="Proteomes" id="UP001178461"/>
    </source>
</evidence>